<evidence type="ECO:0000313" key="3">
    <source>
        <dbReference type="Proteomes" id="UP000887159"/>
    </source>
</evidence>
<comment type="caution">
    <text evidence="2">The sequence shown here is derived from an EMBL/GenBank/DDBJ whole genome shotgun (WGS) entry which is preliminary data.</text>
</comment>
<organism evidence="2 3">
    <name type="scientific">Trichonephila clavipes</name>
    <name type="common">Golden silk orbweaver</name>
    <name type="synonym">Nephila clavipes</name>
    <dbReference type="NCBI Taxonomy" id="2585209"/>
    <lineage>
        <taxon>Eukaryota</taxon>
        <taxon>Metazoa</taxon>
        <taxon>Ecdysozoa</taxon>
        <taxon>Arthropoda</taxon>
        <taxon>Chelicerata</taxon>
        <taxon>Arachnida</taxon>
        <taxon>Araneae</taxon>
        <taxon>Araneomorphae</taxon>
        <taxon>Entelegynae</taxon>
        <taxon>Araneoidea</taxon>
        <taxon>Nephilidae</taxon>
        <taxon>Trichonephila</taxon>
    </lineage>
</organism>
<dbReference type="AlphaFoldDB" id="A0A8X6RPZ9"/>
<feature type="compositionally biased region" description="Basic and acidic residues" evidence="1">
    <location>
        <begin position="46"/>
        <end position="75"/>
    </location>
</feature>
<proteinExistence type="predicted"/>
<accession>A0A8X6RPZ9</accession>
<keyword evidence="3" id="KW-1185">Reference proteome</keyword>
<dbReference type="Proteomes" id="UP000887159">
    <property type="component" value="Unassembled WGS sequence"/>
</dbReference>
<evidence type="ECO:0000256" key="1">
    <source>
        <dbReference type="SAM" id="MobiDB-lite"/>
    </source>
</evidence>
<sequence length="75" mass="8693">MCFRLPPIPVTTARLKTYNVDPDIGAHGARDGMCRDRRGRHRDNRSKKTDKAAKEKKDQESRVRQGRQKDRTSVE</sequence>
<name>A0A8X6RPZ9_TRICX</name>
<feature type="region of interest" description="Disordered" evidence="1">
    <location>
        <begin position="21"/>
        <end position="75"/>
    </location>
</feature>
<dbReference type="EMBL" id="BMAU01021203">
    <property type="protein sequence ID" value="GFX98843.1"/>
    <property type="molecule type" value="Genomic_DNA"/>
</dbReference>
<evidence type="ECO:0000313" key="2">
    <source>
        <dbReference type="EMBL" id="GFX98843.1"/>
    </source>
</evidence>
<protein>
    <submittedName>
        <fullName evidence="2">Uncharacterized protein</fullName>
    </submittedName>
</protein>
<reference evidence="2" key="1">
    <citation type="submission" date="2020-08" db="EMBL/GenBank/DDBJ databases">
        <title>Multicomponent nature underlies the extraordinary mechanical properties of spider dragline silk.</title>
        <authorList>
            <person name="Kono N."/>
            <person name="Nakamura H."/>
            <person name="Mori M."/>
            <person name="Yoshida Y."/>
            <person name="Ohtoshi R."/>
            <person name="Malay A.D."/>
            <person name="Moran D.A.P."/>
            <person name="Tomita M."/>
            <person name="Numata K."/>
            <person name="Arakawa K."/>
        </authorList>
    </citation>
    <scope>NUCLEOTIDE SEQUENCE</scope>
</reference>
<gene>
    <name evidence="2" type="ORF">TNCV_1504191</name>
</gene>